<protein>
    <submittedName>
        <fullName evidence="2">Uncharacterized protein</fullName>
    </submittedName>
</protein>
<accession>A0A9P3LXP3</accession>
<dbReference type="EMBL" id="BQFW01000008">
    <property type="protein sequence ID" value="GJJ74318.1"/>
    <property type="molecule type" value="Genomic_DNA"/>
</dbReference>
<proteinExistence type="predicted"/>
<feature type="region of interest" description="Disordered" evidence="1">
    <location>
        <begin position="465"/>
        <end position="485"/>
    </location>
</feature>
<evidence type="ECO:0000313" key="2">
    <source>
        <dbReference type="EMBL" id="GJJ74318.1"/>
    </source>
</evidence>
<dbReference type="AlphaFoldDB" id="A0A9P3LXP3"/>
<name>A0A9P3LXP3_9FUNG</name>
<feature type="compositionally biased region" description="Low complexity" evidence="1">
    <location>
        <begin position="663"/>
        <end position="672"/>
    </location>
</feature>
<evidence type="ECO:0000256" key="1">
    <source>
        <dbReference type="SAM" id="MobiDB-lite"/>
    </source>
</evidence>
<gene>
    <name evidence="2" type="ORF">EMPS_06676</name>
</gene>
<reference evidence="2" key="1">
    <citation type="submission" date="2021-11" db="EMBL/GenBank/DDBJ databases">
        <authorList>
            <person name="Herlambang A."/>
            <person name="Guo Y."/>
            <person name="Takashima Y."/>
            <person name="Nishizawa T."/>
        </authorList>
    </citation>
    <scope>NUCLEOTIDE SEQUENCE</scope>
    <source>
        <strain evidence="2">E1425</strain>
    </source>
</reference>
<feature type="compositionally biased region" description="Polar residues" evidence="1">
    <location>
        <begin position="839"/>
        <end position="860"/>
    </location>
</feature>
<feature type="region of interest" description="Disordered" evidence="1">
    <location>
        <begin position="831"/>
        <end position="860"/>
    </location>
</feature>
<feature type="compositionally biased region" description="Gly residues" evidence="1">
    <location>
        <begin position="673"/>
        <end position="683"/>
    </location>
</feature>
<dbReference type="OrthoDB" id="2444483at2759"/>
<comment type="caution">
    <text evidence="2">The sequence shown here is derived from an EMBL/GenBank/DDBJ whole genome shotgun (WGS) entry which is preliminary data.</text>
</comment>
<keyword evidence="3" id="KW-1185">Reference proteome</keyword>
<organism evidence="2 3">
    <name type="scientific">Entomortierella parvispora</name>
    <dbReference type="NCBI Taxonomy" id="205924"/>
    <lineage>
        <taxon>Eukaryota</taxon>
        <taxon>Fungi</taxon>
        <taxon>Fungi incertae sedis</taxon>
        <taxon>Mucoromycota</taxon>
        <taxon>Mortierellomycotina</taxon>
        <taxon>Mortierellomycetes</taxon>
        <taxon>Mortierellales</taxon>
        <taxon>Mortierellaceae</taxon>
        <taxon>Entomortierella</taxon>
    </lineage>
</organism>
<reference evidence="2" key="2">
    <citation type="journal article" date="2022" name="Microbiol. Resour. Announc.">
        <title>Whole-Genome Sequence of Entomortierella parvispora E1425, a Mucoromycotan Fungus Associated with Burkholderiaceae-Related Endosymbiotic Bacteria.</title>
        <authorList>
            <person name="Herlambang A."/>
            <person name="Guo Y."/>
            <person name="Takashima Y."/>
            <person name="Narisawa K."/>
            <person name="Ohta H."/>
            <person name="Nishizawa T."/>
        </authorList>
    </citation>
    <scope>NUCLEOTIDE SEQUENCE</scope>
    <source>
        <strain evidence="2">E1425</strain>
    </source>
</reference>
<dbReference type="Proteomes" id="UP000827284">
    <property type="component" value="Unassembled WGS sequence"/>
</dbReference>
<feature type="region of interest" description="Disordered" evidence="1">
    <location>
        <begin position="109"/>
        <end position="130"/>
    </location>
</feature>
<sequence>MWMSFMDAALHYTRLSLELAPIGRKTQISVHAAPGVTPTGPSVIINNWTAEEQSLDHVASQLQVLRQATTAAAASAEDSSMEEEQQQGHWIEQALQGAIAHILETSPMTSVPTAPLAPPPASQKGAAAPIPPAPVTSSVAMAANIVIVLADEDPRKKVKAESRDVAINGGGRVNSDQQEDQESAWSYGDGDLRKMLYSVLHSLRDAIKSTKVPNIHVDFIRISSSQDCKRLDVIGKDISRVCTASVYTVKTVDDRSTTAALTNHFLSRNKDVHILRVHNMSLTSRTKDLPVDVLYRTSHIKPRVPKAENSGSDTSDHRQNYLQHKWTNVKELEHGISFTEETRLLPTKCFHPAAISSLSLSVSFYAAVSNGAIHLLNDVKSPYIASMALLDRDGQLYIHCLDQSEDSQEFSLFSSVQRPVDVSQNHLEDFVKVIIGPNEISPGQEAFAAEGNKLSTIVPTALKPTFNQSEPRGVDDESPSSSSVNMSLVNTTSRLDLETRWMVQWEGERIHPILPAHEYQLKQFRTAICRAQVTAEGLTTIQSVLDALISDARPLALPGEHNPLPAGGKMNLQQQRLRECAQAVVADIWMIGQRFKTVSTSHLEAAKLIAGKVTPKGLDHQAVKRTLIPPKQRMAMVSAEMAASPNVGGSMNDGGFGRGRGGARSSFSARGGAMAGGAGVGRGRGGPGGFRGGHSGGMGGNSPVLGDGGNSDGTMVVTGENDIMLSMTGKTQPVPYLTTTPPTRDEIEESEQEYLSQLGEDGCLLKAYWGSRGAQGSSLAVVLNSMHSLDTVAGPVDTAAPRQPQLHQQQRPGGLKKGSIKRLRLQDFAGRTPVVENGGHSTNSNQVGSFSNMSSRAVDM</sequence>
<feature type="region of interest" description="Disordered" evidence="1">
    <location>
        <begin position="660"/>
        <end position="683"/>
    </location>
</feature>
<evidence type="ECO:0000313" key="3">
    <source>
        <dbReference type="Proteomes" id="UP000827284"/>
    </source>
</evidence>